<proteinExistence type="predicted"/>
<accession>A0A238Y2T5</accession>
<organism evidence="1 2">
    <name type="scientific">Halorubrum ezzemoulense</name>
    <name type="common">Halorubrum chaoviator</name>
    <dbReference type="NCBI Taxonomy" id="337243"/>
    <lineage>
        <taxon>Archaea</taxon>
        <taxon>Methanobacteriati</taxon>
        <taxon>Methanobacteriota</taxon>
        <taxon>Stenosarchaea group</taxon>
        <taxon>Halobacteria</taxon>
        <taxon>Halobacteriales</taxon>
        <taxon>Haloferacaceae</taxon>
        <taxon>Halorubrum</taxon>
    </lineage>
</organism>
<dbReference type="EMBL" id="FZNK01000008">
    <property type="protein sequence ID" value="SNR65282.1"/>
    <property type="molecule type" value="Genomic_DNA"/>
</dbReference>
<sequence>MSDLSEQSSLDEDDLKLNQAKLRRIRERILKAEKDKLHLDNPHGAVNDIEKIVREEIN</sequence>
<dbReference type="Proteomes" id="UP000198297">
    <property type="component" value="Unassembled WGS sequence"/>
</dbReference>
<evidence type="ECO:0000313" key="2">
    <source>
        <dbReference type="Proteomes" id="UP000198297"/>
    </source>
</evidence>
<dbReference type="AlphaFoldDB" id="A0A238Y2T5"/>
<name>A0A238Y2T5_HALEZ</name>
<gene>
    <name evidence="1" type="ORF">SAMN06266787_10815</name>
</gene>
<reference evidence="1 2" key="1">
    <citation type="submission" date="2017-06" db="EMBL/GenBank/DDBJ databases">
        <authorList>
            <person name="Kim H.J."/>
            <person name="Triplett B.A."/>
        </authorList>
    </citation>
    <scope>NUCLEOTIDE SEQUENCE [LARGE SCALE GENOMIC DNA]</scope>
    <source>
        <strain evidence="1 2">DSM 19316</strain>
    </source>
</reference>
<protein>
    <submittedName>
        <fullName evidence="1">Uncharacterized protein</fullName>
    </submittedName>
</protein>
<dbReference type="RefSeq" id="WP_167373105.1">
    <property type="nucleotide sequence ID" value="NZ_FZNK01000008.1"/>
</dbReference>
<evidence type="ECO:0000313" key="1">
    <source>
        <dbReference type="EMBL" id="SNR65282.1"/>
    </source>
</evidence>